<sequence>MKITLQNCLPFIRYFQISSENVIDHLQPYRRILEDNLWDDIMKRLLFPNKPISAVILPPRVALTQTLPPRTTEPFSTIINEAQAAEIISWI</sequence>
<reference evidence="1 2" key="1">
    <citation type="submission" date="2018-06" db="EMBL/GenBank/DDBJ databases">
        <title>Comparative genomics reveals the genomic features of Rhizophagus irregularis, R. cerebriforme, R. diaphanum and Gigaspora rosea, and their symbiotic lifestyle signature.</title>
        <authorList>
            <person name="Morin E."/>
            <person name="San Clemente H."/>
            <person name="Chen E.C.H."/>
            <person name="De La Providencia I."/>
            <person name="Hainaut M."/>
            <person name="Kuo A."/>
            <person name="Kohler A."/>
            <person name="Murat C."/>
            <person name="Tang N."/>
            <person name="Roy S."/>
            <person name="Loubradou J."/>
            <person name="Henrissat B."/>
            <person name="Grigoriev I.V."/>
            <person name="Corradi N."/>
            <person name="Roux C."/>
            <person name="Martin F.M."/>
        </authorList>
    </citation>
    <scope>NUCLEOTIDE SEQUENCE [LARGE SCALE GENOMIC DNA]</scope>
    <source>
        <strain evidence="1 2">DAOM 194757</strain>
    </source>
</reference>
<dbReference type="AlphaFoldDB" id="A0A397W7Z3"/>
<keyword evidence="2" id="KW-1185">Reference proteome</keyword>
<comment type="caution">
    <text evidence="1">The sequence shown here is derived from an EMBL/GenBank/DDBJ whole genome shotgun (WGS) entry which is preliminary data.</text>
</comment>
<dbReference type="Proteomes" id="UP000266673">
    <property type="component" value="Unassembled WGS sequence"/>
</dbReference>
<evidence type="ECO:0000313" key="1">
    <source>
        <dbReference type="EMBL" id="RIB28433.1"/>
    </source>
</evidence>
<name>A0A397W7Z3_9GLOM</name>
<proteinExistence type="predicted"/>
<accession>A0A397W7Z3</accession>
<evidence type="ECO:0000313" key="2">
    <source>
        <dbReference type="Proteomes" id="UP000266673"/>
    </source>
</evidence>
<dbReference type="OrthoDB" id="10480146at2759"/>
<feature type="non-terminal residue" evidence="1">
    <location>
        <position position="91"/>
    </location>
</feature>
<organism evidence="1 2">
    <name type="scientific">Gigaspora rosea</name>
    <dbReference type="NCBI Taxonomy" id="44941"/>
    <lineage>
        <taxon>Eukaryota</taxon>
        <taxon>Fungi</taxon>
        <taxon>Fungi incertae sedis</taxon>
        <taxon>Mucoromycota</taxon>
        <taxon>Glomeromycotina</taxon>
        <taxon>Glomeromycetes</taxon>
        <taxon>Diversisporales</taxon>
        <taxon>Gigasporaceae</taxon>
        <taxon>Gigaspora</taxon>
    </lineage>
</organism>
<dbReference type="EMBL" id="QKWP01000066">
    <property type="protein sequence ID" value="RIB28433.1"/>
    <property type="molecule type" value="Genomic_DNA"/>
</dbReference>
<gene>
    <name evidence="1" type="ORF">C2G38_2059392</name>
</gene>
<protein>
    <submittedName>
        <fullName evidence="1">Uncharacterized protein</fullName>
    </submittedName>
</protein>